<organism evidence="10 11">
    <name type="scientific">Desulfosporosinus youngiae DSM 17734</name>
    <dbReference type="NCBI Taxonomy" id="768710"/>
    <lineage>
        <taxon>Bacteria</taxon>
        <taxon>Bacillati</taxon>
        <taxon>Bacillota</taxon>
        <taxon>Clostridia</taxon>
        <taxon>Eubacteriales</taxon>
        <taxon>Desulfitobacteriaceae</taxon>
        <taxon>Desulfosporosinus</taxon>
    </lineage>
</organism>
<comment type="cofactor">
    <cofactor evidence="8">
        <name>S-adenosyl-L-methionine</name>
        <dbReference type="ChEBI" id="CHEBI:59789"/>
    </cofactor>
    <text evidence="8">Binds 1 S-adenosyl-L-methionine per subunit.</text>
</comment>
<feature type="binding site" evidence="8">
    <location>
        <position position="92"/>
    </location>
    <ligand>
        <name>S-adenosyl-L-methionine</name>
        <dbReference type="ChEBI" id="CHEBI:59789"/>
    </ligand>
</feature>
<protein>
    <recommendedName>
        <fullName evidence="8">7-carboxy-7-deazaguanine synthase</fullName>
        <shortName evidence="8">CDG synthase</shortName>
        <ecNumber evidence="8">4.3.99.3</ecNumber>
    </recommendedName>
    <alternativeName>
        <fullName evidence="8">Queuosine biosynthesis protein QueE</fullName>
    </alternativeName>
</protein>
<dbReference type="PANTHER" id="PTHR42836:SF1">
    <property type="entry name" value="7-CARBOXY-7-DEAZAGUANINE SYNTHASE"/>
    <property type="match status" value="1"/>
</dbReference>
<proteinExistence type="inferred from homology"/>
<evidence type="ECO:0000256" key="7">
    <source>
        <dbReference type="ARBA" id="ARBA00023239"/>
    </source>
</evidence>
<evidence type="ECO:0000256" key="2">
    <source>
        <dbReference type="ARBA" id="ARBA00022691"/>
    </source>
</evidence>
<dbReference type="AlphaFoldDB" id="H5XVK7"/>
<feature type="binding site" evidence="8">
    <location>
        <position position="41"/>
    </location>
    <ligand>
        <name>Mg(2+)</name>
        <dbReference type="ChEBI" id="CHEBI:18420"/>
    </ligand>
</feature>
<feature type="domain" description="Radical SAM core" evidence="9">
    <location>
        <begin position="19"/>
        <end position="243"/>
    </location>
</feature>
<comment type="cofactor">
    <cofactor evidence="8">
        <name>Mg(2+)</name>
        <dbReference type="ChEBI" id="CHEBI:18420"/>
    </cofactor>
</comment>
<dbReference type="InterPro" id="IPR058240">
    <property type="entry name" value="rSAM_sf"/>
</dbReference>
<dbReference type="SUPFAM" id="SSF102114">
    <property type="entry name" value="Radical SAM enzymes"/>
    <property type="match status" value="1"/>
</dbReference>
<evidence type="ECO:0000256" key="1">
    <source>
        <dbReference type="ARBA" id="ARBA00022485"/>
    </source>
</evidence>
<feature type="binding site" evidence="8">
    <location>
        <begin position="38"/>
        <end position="40"/>
    </location>
    <ligand>
        <name>S-adenosyl-L-methionine</name>
        <dbReference type="ChEBI" id="CHEBI:59789"/>
    </ligand>
</feature>
<feature type="binding site" evidence="8">
    <location>
        <begin position="13"/>
        <end position="15"/>
    </location>
    <ligand>
        <name>substrate</name>
    </ligand>
</feature>
<dbReference type="GO" id="GO:0016840">
    <property type="term" value="F:carbon-nitrogen lyase activity"/>
    <property type="evidence" value="ECO:0007669"/>
    <property type="project" value="UniProtKB-UniRule"/>
</dbReference>
<sequence length="243" mass="27759">MPKLPVTEIFSSIQGEGPYVGVRQVFLRLPNCNLKCPYCDTGTSVPQQLRMETETGSGMFDTHENPVSFAKLIELLQSYDFSIHHSLSVTGGEPLLWSNQLRVLLPFLQEKGIKIYLETNGTMPEQLLQVLPWVDIISMDIKLPFDGQTFWAVHETFLRYSLQKEVFVKLVVHNQTDLNELRTARDLVAGVDPQIRTILQPVTAIHGIKAPEPYQLLNWQRFFLEKLADVRVIPQTHVFMGQL</sequence>
<gene>
    <name evidence="8" type="primary">queE</name>
    <name evidence="10" type="ORF">DesyoDRAFT_3046</name>
</gene>
<keyword evidence="2 8" id="KW-0949">S-adenosyl-L-methionine</keyword>
<keyword evidence="8" id="KW-0671">Queuosine biosynthesis</keyword>
<dbReference type="InterPro" id="IPR007197">
    <property type="entry name" value="rSAM"/>
</dbReference>
<dbReference type="InterPro" id="IPR024924">
    <property type="entry name" value="7-CO-7-deazaguanine_synth-like"/>
</dbReference>
<dbReference type="Proteomes" id="UP000005104">
    <property type="component" value="Chromosome"/>
</dbReference>
<comment type="similarity">
    <text evidence="8">Belongs to the radical SAM superfamily. 7-carboxy-7-deazaguanine synthase family.</text>
</comment>
<name>H5XVK7_9FIRM</name>
<dbReference type="SFLD" id="SFLDS00029">
    <property type="entry name" value="Radical_SAM"/>
    <property type="match status" value="1"/>
</dbReference>
<comment type="caution">
    <text evidence="8">Lacks conserved residue(s) required for the propagation of feature annotation.</text>
</comment>
<evidence type="ECO:0000313" key="11">
    <source>
        <dbReference type="Proteomes" id="UP000005104"/>
    </source>
</evidence>
<evidence type="ECO:0000259" key="9">
    <source>
        <dbReference type="PROSITE" id="PS51918"/>
    </source>
</evidence>
<keyword evidence="7 8" id="KW-0456">Lyase</keyword>
<dbReference type="PIRSF" id="PIRSF000370">
    <property type="entry name" value="QueE"/>
    <property type="match status" value="1"/>
</dbReference>
<feature type="binding site" evidence="8">
    <location>
        <position position="39"/>
    </location>
    <ligand>
        <name>[4Fe-4S] cluster</name>
        <dbReference type="ChEBI" id="CHEBI:49883"/>
        <note>4Fe-4S-S-AdoMet</note>
    </ligand>
</feature>
<keyword evidence="11" id="KW-1185">Reference proteome</keyword>
<comment type="pathway">
    <text evidence="8">Purine metabolism; 7-cyano-7-deazaguanine biosynthesis.</text>
</comment>
<dbReference type="GO" id="GO:1904047">
    <property type="term" value="F:S-adenosyl-L-methionine binding"/>
    <property type="evidence" value="ECO:0007669"/>
    <property type="project" value="UniProtKB-UniRule"/>
</dbReference>
<evidence type="ECO:0000256" key="3">
    <source>
        <dbReference type="ARBA" id="ARBA00022723"/>
    </source>
</evidence>
<dbReference type="PANTHER" id="PTHR42836">
    <property type="entry name" value="7-CARBOXY-7-DEAZAGUANINE SYNTHASE"/>
    <property type="match status" value="1"/>
</dbReference>
<dbReference type="UniPathway" id="UPA00391"/>
<dbReference type="OrthoDB" id="9792276at2"/>
<dbReference type="Gene3D" id="3.20.20.70">
    <property type="entry name" value="Aldolase class I"/>
    <property type="match status" value="1"/>
</dbReference>
<dbReference type="Pfam" id="PF04055">
    <property type="entry name" value="Radical_SAM"/>
    <property type="match status" value="1"/>
</dbReference>
<keyword evidence="3 8" id="KW-0479">Metal-binding</keyword>
<dbReference type="GO" id="GO:0008616">
    <property type="term" value="P:tRNA queuosine(34) biosynthetic process"/>
    <property type="evidence" value="ECO:0007669"/>
    <property type="project" value="UniProtKB-UniRule"/>
</dbReference>
<evidence type="ECO:0000256" key="4">
    <source>
        <dbReference type="ARBA" id="ARBA00022842"/>
    </source>
</evidence>
<dbReference type="STRING" id="768710.DesyoDRAFT_3046"/>
<comment type="cofactor">
    <cofactor evidence="8">
        <name>[4Fe-4S] cluster</name>
        <dbReference type="ChEBI" id="CHEBI:49883"/>
    </cofactor>
    <text evidence="8">Binds 1 [4Fe-4S] cluster. The cluster is coordinated with 3 cysteines and an exchangeable S-adenosyl-L-methionine.</text>
</comment>
<dbReference type="PROSITE" id="PS51918">
    <property type="entry name" value="RADICAL_SAM"/>
    <property type="match status" value="1"/>
</dbReference>
<evidence type="ECO:0000256" key="8">
    <source>
        <dbReference type="HAMAP-Rule" id="MF_00917"/>
    </source>
</evidence>
<dbReference type="eggNOG" id="COG0602">
    <property type="taxonomic scope" value="Bacteria"/>
</dbReference>
<dbReference type="EC" id="4.3.99.3" evidence="8"/>
<keyword evidence="6 8" id="KW-0411">Iron-sulfur</keyword>
<evidence type="ECO:0000313" key="10">
    <source>
        <dbReference type="EMBL" id="EHQ90090.1"/>
    </source>
</evidence>
<comment type="function">
    <text evidence="8">Catalyzes the complex heterocyclic radical-mediated conversion of 6-carboxy-5,6,7,8-tetrahydropterin (CPH4) to 7-carboxy-7-deazaguanine (CDG), a step common to the biosynthetic pathways of all 7-deazapurine-containing compounds.</text>
</comment>
<feature type="binding site" evidence="8">
    <location>
        <position position="36"/>
    </location>
    <ligand>
        <name>[4Fe-4S] cluster</name>
        <dbReference type="ChEBI" id="CHEBI:49883"/>
        <note>4Fe-4S-S-AdoMet</note>
    </ligand>
</feature>
<feature type="binding site" evidence="8">
    <location>
        <position position="28"/>
    </location>
    <ligand>
        <name>substrate</name>
    </ligand>
</feature>
<dbReference type="CDD" id="cd01335">
    <property type="entry name" value="Radical_SAM"/>
    <property type="match status" value="1"/>
</dbReference>
<dbReference type="EMBL" id="CM001441">
    <property type="protein sequence ID" value="EHQ90090.1"/>
    <property type="molecule type" value="Genomic_DNA"/>
</dbReference>
<feature type="binding site" evidence="8">
    <location>
        <position position="32"/>
    </location>
    <ligand>
        <name>[4Fe-4S] cluster</name>
        <dbReference type="ChEBI" id="CHEBI:49883"/>
        <note>4Fe-4S-S-AdoMet</note>
    </ligand>
</feature>
<keyword evidence="5 8" id="KW-0408">Iron</keyword>
<evidence type="ECO:0000256" key="6">
    <source>
        <dbReference type="ARBA" id="ARBA00023014"/>
    </source>
</evidence>
<accession>H5XVK7</accession>
<dbReference type="HAMAP" id="MF_00917">
    <property type="entry name" value="QueE"/>
    <property type="match status" value="1"/>
</dbReference>
<comment type="catalytic activity">
    <reaction evidence="8">
        <text>6-carboxy-5,6,7,8-tetrahydropterin + H(+) = 7-carboxy-7-carbaguanine + NH4(+)</text>
        <dbReference type="Rhea" id="RHEA:27974"/>
        <dbReference type="ChEBI" id="CHEBI:15378"/>
        <dbReference type="ChEBI" id="CHEBI:28938"/>
        <dbReference type="ChEBI" id="CHEBI:61032"/>
        <dbReference type="ChEBI" id="CHEBI:61036"/>
        <dbReference type="EC" id="4.3.99.3"/>
    </reaction>
</comment>
<comment type="subunit">
    <text evidence="8">Homodimer.</text>
</comment>
<feature type="binding site" evidence="8">
    <location>
        <position position="90"/>
    </location>
    <ligand>
        <name>substrate</name>
    </ligand>
</feature>
<dbReference type="RefSeq" id="WP_007784318.1">
    <property type="nucleotide sequence ID" value="NZ_CM001441.1"/>
</dbReference>
<dbReference type="GO" id="GO:0051539">
    <property type="term" value="F:4 iron, 4 sulfur cluster binding"/>
    <property type="evidence" value="ECO:0007669"/>
    <property type="project" value="UniProtKB-UniRule"/>
</dbReference>
<dbReference type="GO" id="GO:0000287">
    <property type="term" value="F:magnesium ion binding"/>
    <property type="evidence" value="ECO:0007669"/>
    <property type="project" value="UniProtKB-UniRule"/>
</dbReference>
<dbReference type="InterPro" id="IPR013785">
    <property type="entry name" value="Aldolase_TIM"/>
</dbReference>
<evidence type="ECO:0000256" key="5">
    <source>
        <dbReference type="ARBA" id="ARBA00023004"/>
    </source>
</evidence>
<dbReference type="HOGENOM" id="CLU_066739_1_0_9"/>
<keyword evidence="4 8" id="KW-0460">Magnesium</keyword>
<reference evidence="10 11" key="1">
    <citation type="submission" date="2011-11" db="EMBL/GenBank/DDBJ databases">
        <title>The Noncontiguous Finished genome of Desulfosporosinus youngiae DSM 17734.</title>
        <authorList>
            <consortium name="US DOE Joint Genome Institute (JGI-PGF)"/>
            <person name="Lucas S."/>
            <person name="Han J."/>
            <person name="Lapidus A."/>
            <person name="Cheng J.-F."/>
            <person name="Goodwin L."/>
            <person name="Pitluck S."/>
            <person name="Peters L."/>
            <person name="Ovchinnikova G."/>
            <person name="Lu M."/>
            <person name="Land M.L."/>
            <person name="Hauser L."/>
            <person name="Pester M."/>
            <person name="Spring S."/>
            <person name="Ollivier B."/>
            <person name="Rattei T."/>
            <person name="Klenk H.-P."/>
            <person name="Wagner M."/>
            <person name="Loy A."/>
            <person name="Woyke T.J."/>
        </authorList>
    </citation>
    <scope>NUCLEOTIDE SEQUENCE [LARGE SCALE GENOMIC DNA]</scope>
    <source>
        <strain evidence="10 11">DSM 17734</strain>
    </source>
</reference>
<keyword evidence="1 8" id="KW-0004">4Fe-4S</keyword>